<organism evidence="1 2">
    <name type="scientific">Aphis craccivora</name>
    <name type="common">Cowpea aphid</name>
    <dbReference type="NCBI Taxonomy" id="307492"/>
    <lineage>
        <taxon>Eukaryota</taxon>
        <taxon>Metazoa</taxon>
        <taxon>Ecdysozoa</taxon>
        <taxon>Arthropoda</taxon>
        <taxon>Hexapoda</taxon>
        <taxon>Insecta</taxon>
        <taxon>Pterygota</taxon>
        <taxon>Neoptera</taxon>
        <taxon>Paraneoptera</taxon>
        <taxon>Hemiptera</taxon>
        <taxon>Sternorrhyncha</taxon>
        <taxon>Aphidomorpha</taxon>
        <taxon>Aphidoidea</taxon>
        <taxon>Aphididae</taxon>
        <taxon>Aphidini</taxon>
        <taxon>Aphis</taxon>
        <taxon>Aphis</taxon>
    </lineage>
</organism>
<dbReference type="AlphaFoldDB" id="A0A6G0ZMZ7"/>
<accession>A0A6G0ZMZ7</accession>
<gene>
    <name evidence="1" type="ORF">FWK35_00006654</name>
</gene>
<dbReference type="Proteomes" id="UP000478052">
    <property type="component" value="Unassembled WGS sequence"/>
</dbReference>
<evidence type="ECO:0000313" key="1">
    <source>
        <dbReference type="EMBL" id="KAF0772420.1"/>
    </source>
</evidence>
<dbReference type="OrthoDB" id="6614296at2759"/>
<proteinExistence type="predicted"/>
<name>A0A6G0ZMZ7_APHCR</name>
<sequence>MLFGKELQQMYIKSLLIPSTSNQGQLRAEENIHFRDAVVNNGNIEASNIGQHVILPSSFTGSPRYMNKKSQG</sequence>
<protein>
    <submittedName>
        <fullName evidence="1">Helitron like N domain-containing protein</fullName>
    </submittedName>
</protein>
<evidence type="ECO:0000313" key="2">
    <source>
        <dbReference type="Proteomes" id="UP000478052"/>
    </source>
</evidence>
<comment type="caution">
    <text evidence="1">The sequence shown here is derived from an EMBL/GenBank/DDBJ whole genome shotgun (WGS) entry which is preliminary data.</text>
</comment>
<keyword evidence="2" id="KW-1185">Reference proteome</keyword>
<dbReference type="EMBL" id="VUJU01000178">
    <property type="protein sequence ID" value="KAF0772420.1"/>
    <property type="molecule type" value="Genomic_DNA"/>
</dbReference>
<reference evidence="1 2" key="1">
    <citation type="submission" date="2019-08" db="EMBL/GenBank/DDBJ databases">
        <title>Whole genome of Aphis craccivora.</title>
        <authorList>
            <person name="Voronova N.V."/>
            <person name="Shulinski R.S."/>
            <person name="Bandarenka Y.V."/>
            <person name="Zhorov D.G."/>
            <person name="Warner D."/>
        </authorList>
    </citation>
    <scope>NUCLEOTIDE SEQUENCE [LARGE SCALE GENOMIC DNA]</scope>
    <source>
        <strain evidence="1">180601</strain>
        <tissue evidence="1">Whole Body</tissue>
    </source>
</reference>